<organism evidence="1 2">
    <name type="scientific">Flemingia macrophylla</name>
    <dbReference type="NCBI Taxonomy" id="520843"/>
    <lineage>
        <taxon>Eukaryota</taxon>
        <taxon>Viridiplantae</taxon>
        <taxon>Streptophyta</taxon>
        <taxon>Embryophyta</taxon>
        <taxon>Tracheophyta</taxon>
        <taxon>Spermatophyta</taxon>
        <taxon>Magnoliopsida</taxon>
        <taxon>eudicotyledons</taxon>
        <taxon>Gunneridae</taxon>
        <taxon>Pentapetalae</taxon>
        <taxon>rosids</taxon>
        <taxon>fabids</taxon>
        <taxon>Fabales</taxon>
        <taxon>Fabaceae</taxon>
        <taxon>Papilionoideae</taxon>
        <taxon>50 kb inversion clade</taxon>
        <taxon>NPAAA clade</taxon>
        <taxon>indigoferoid/millettioid clade</taxon>
        <taxon>Phaseoleae</taxon>
        <taxon>Flemingia</taxon>
    </lineage>
</organism>
<reference evidence="1 2" key="1">
    <citation type="submission" date="2024-08" db="EMBL/GenBank/DDBJ databases">
        <title>Insights into the chromosomal genome structure of Flemingia macrophylla.</title>
        <authorList>
            <person name="Ding Y."/>
            <person name="Zhao Y."/>
            <person name="Bi W."/>
            <person name="Wu M."/>
            <person name="Zhao G."/>
            <person name="Gong Y."/>
            <person name="Li W."/>
            <person name="Zhang P."/>
        </authorList>
    </citation>
    <scope>NUCLEOTIDE SEQUENCE [LARGE SCALE GENOMIC DNA]</scope>
    <source>
        <strain evidence="1">DYQJB</strain>
        <tissue evidence="1">Leaf</tissue>
    </source>
</reference>
<name>A0ABD1LF26_9FABA</name>
<proteinExistence type="predicted"/>
<evidence type="ECO:0000313" key="2">
    <source>
        <dbReference type="Proteomes" id="UP001603857"/>
    </source>
</evidence>
<comment type="caution">
    <text evidence="1">The sequence shown here is derived from an EMBL/GenBank/DDBJ whole genome shotgun (WGS) entry which is preliminary data.</text>
</comment>
<accession>A0ABD1LF26</accession>
<dbReference type="AlphaFoldDB" id="A0ABD1LF26"/>
<keyword evidence="2" id="KW-1185">Reference proteome</keyword>
<dbReference type="Proteomes" id="UP001603857">
    <property type="component" value="Unassembled WGS sequence"/>
</dbReference>
<sequence length="232" mass="26250">MPRKPRNHKWNPLEYTWSLHEYWNCPDGEEAGRLTPKTIDANTVINMRMIARVGDTYASESALDLKDLMAEAAQEIPVHLRMEQMSLHQDRFHDWMRRRFPSPPRSPESDIPRPRGSHLKWNGMALLVTLRPGLSPQVRSFGPATQEVGFANTTTLGLSPSFYGVAPDSRQSRFGILAATLLSTGYELNESPFWDYPLSCKANFCGFPSLQRGFCLATFTISEIFVGDLSEI</sequence>
<protein>
    <submittedName>
        <fullName evidence="1">Uncharacterized protein</fullName>
    </submittedName>
</protein>
<gene>
    <name evidence="1" type="ORF">Fmac_026516</name>
</gene>
<dbReference type="EMBL" id="JBGMDY010000009">
    <property type="protein sequence ID" value="KAL2322137.1"/>
    <property type="molecule type" value="Genomic_DNA"/>
</dbReference>
<evidence type="ECO:0000313" key="1">
    <source>
        <dbReference type="EMBL" id="KAL2322137.1"/>
    </source>
</evidence>